<dbReference type="Gene3D" id="1.25.40.20">
    <property type="entry name" value="Ankyrin repeat-containing domain"/>
    <property type="match status" value="1"/>
</dbReference>
<feature type="region of interest" description="Disordered" evidence="4">
    <location>
        <begin position="702"/>
        <end position="801"/>
    </location>
</feature>
<dbReference type="AlphaFoldDB" id="A0AAD4LFW8"/>
<feature type="repeat" description="ANK" evidence="3">
    <location>
        <begin position="103"/>
        <end position="135"/>
    </location>
</feature>
<feature type="compositionally biased region" description="Basic residues" evidence="4">
    <location>
        <begin position="270"/>
        <end position="279"/>
    </location>
</feature>
<dbReference type="InterPro" id="IPR036770">
    <property type="entry name" value="Ankyrin_rpt-contain_sf"/>
</dbReference>
<evidence type="ECO:0000313" key="6">
    <source>
        <dbReference type="Proteomes" id="UP001201163"/>
    </source>
</evidence>
<feature type="compositionally biased region" description="Low complexity" evidence="4">
    <location>
        <begin position="860"/>
        <end position="869"/>
    </location>
</feature>
<keyword evidence="6" id="KW-1185">Reference proteome</keyword>
<feature type="compositionally biased region" description="Polar residues" evidence="4">
    <location>
        <begin position="313"/>
        <end position="323"/>
    </location>
</feature>
<evidence type="ECO:0000256" key="3">
    <source>
        <dbReference type="PROSITE-ProRule" id="PRU00023"/>
    </source>
</evidence>
<feature type="repeat" description="ANK" evidence="3">
    <location>
        <begin position="52"/>
        <end position="84"/>
    </location>
</feature>
<feature type="compositionally biased region" description="Basic and acidic residues" evidence="4">
    <location>
        <begin position="733"/>
        <end position="743"/>
    </location>
</feature>
<dbReference type="SMART" id="SM00248">
    <property type="entry name" value="ANK"/>
    <property type="match status" value="3"/>
</dbReference>
<feature type="compositionally biased region" description="Low complexity" evidence="4">
    <location>
        <begin position="330"/>
        <end position="352"/>
    </location>
</feature>
<feature type="compositionally biased region" description="Basic residues" evidence="4">
    <location>
        <begin position="870"/>
        <end position="880"/>
    </location>
</feature>
<feature type="compositionally biased region" description="Acidic residues" evidence="4">
    <location>
        <begin position="443"/>
        <end position="454"/>
    </location>
</feature>
<organism evidence="5 6">
    <name type="scientific">Lactarius akahatsu</name>
    <dbReference type="NCBI Taxonomy" id="416441"/>
    <lineage>
        <taxon>Eukaryota</taxon>
        <taxon>Fungi</taxon>
        <taxon>Dikarya</taxon>
        <taxon>Basidiomycota</taxon>
        <taxon>Agaricomycotina</taxon>
        <taxon>Agaricomycetes</taxon>
        <taxon>Russulales</taxon>
        <taxon>Russulaceae</taxon>
        <taxon>Lactarius</taxon>
    </lineage>
</organism>
<feature type="region of interest" description="Disordered" evidence="4">
    <location>
        <begin position="643"/>
        <end position="674"/>
    </location>
</feature>
<feature type="compositionally biased region" description="Low complexity" evidence="4">
    <location>
        <begin position="381"/>
        <end position="399"/>
    </location>
</feature>
<evidence type="ECO:0000256" key="2">
    <source>
        <dbReference type="ARBA" id="ARBA00023043"/>
    </source>
</evidence>
<dbReference type="Pfam" id="PF12796">
    <property type="entry name" value="Ank_2"/>
    <property type="match status" value="1"/>
</dbReference>
<name>A0AAD4LFW8_9AGAM</name>
<dbReference type="PANTHER" id="PTHR24173">
    <property type="entry name" value="ANKYRIN REPEAT CONTAINING"/>
    <property type="match status" value="1"/>
</dbReference>
<evidence type="ECO:0000256" key="1">
    <source>
        <dbReference type="ARBA" id="ARBA00022737"/>
    </source>
</evidence>
<dbReference type="Pfam" id="PF00023">
    <property type="entry name" value="Ank"/>
    <property type="match status" value="1"/>
</dbReference>
<feature type="compositionally biased region" description="Pro residues" evidence="4">
    <location>
        <begin position="242"/>
        <end position="256"/>
    </location>
</feature>
<feature type="region of interest" description="Disordered" evidence="4">
    <location>
        <begin position="313"/>
        <end position="352"/>
    </location>
</feature>
<comment type="caution">
    <text evidence="5">The sequence shown here is derived from an EMBL/GenBank/DDBJ whole genome shotgun (WGS) entry which is preliminary data.</text>
</comment>
<evidence type="ECO:0000256" key="4">
    <source>
        <dbReference type="SAM" id="MobiDB-lite"/>
    </source>
</evidence>
<protein>
    <recommendedName>
        <fullName evidence="7">Ankyrin</fullName>
    </recommendedName>
</protein>
<feature type="region of interest" description="Disordered" evidence="4">
    <location>
        <begin position="368"/>
        <end position="455"/>
    </location>
</feature>
<dbReference type="InterPro" id="IPR002110">
    <property type="entry name" value="Ankyrin_rpt"/>
</dbReference>
<gene>
    <name evidence="5" type="ORF">EDB92DRAFT_2091505</name>
</gene>
<sequence>MPHGSRFHKAEAKFNVTTEFPHLGLHSAAVTGNIGLAKYALSHGQPINSVIDGVLPLHAACSGGNDMVVRLLIDNGADVNAPRLSRRYSDKTRSPSAPIIGTTGSTPLHFASANGHTQVVLTLLRHGARPDRADKRGVTPELLARQNGWLACADAIRDWVANKDRDLVERETLLGGIPPDDPEPISHCRERHGSLCACEGPECMTTHVMRRLGVKRSIENAVLLFRPGSSLQDGAIALPDSTWPPPSTLDSPPSPSRRPSLQPTDEHPPPRRSHRRSRRPSSAGNGAERNHHSHSRRLGSKYSLLHIFRKSSTEVLSSHSTPGGATPDISTGTATSNTTSSPTSPLSSSPSALALGLSGLGLEGSPSVRPGIIRSNGGSFGSSTSTGGSVPPVSISVSRPPQPSRSLHSRSSEPNVASGSRGKSPGRAPFGTSPGHDGRLSEESEDEYEDEEYGVDAVRSRMIAGDSSTQDMDFPFSLDVPVDEVPELGDVRGRGDSLSTTLSATTVSTASLRTPAPLSAVLPPGIEDAKSHVYTHRPPPLTGLDTSSVSSYAQAEALVALARGQVLTAREGDDIPLSARLAALGESLRLERRFKEAEELGGMGSHSANAVLRIERHVSENTALDSTDADPWEHRRLLGGKMRSASASAAGRASFDLPPSRRSTSGVGSTGADRNFSADYKVGLSWRGRVRHPHTSEILLRSGDGLLVPPSDQGVHENRHRSRSAAPTWSESEGPRKSTETRSVRTPIQSPRLARAPSLENLSDDASPPVPLATTLKSAPVVTASPPPPFRSRTPDPDYARGAPLSRVVTEPMRDSTLFNYVAPSPVDVVARRGNERAQAVSRANKLAKMGFTPESKVLPPGTSTPPSHGHGHGHGHKFGIRSLVQSLKGKS</sequence>
<keyword evidence="2 3" id="KW-0040">ANK repeat</keyword>
<evidence type="ECO:0000313" key="5">
    <source>
        <dbReference type="EMBL" id="KAH8985805.1"/>
    </source>
</evidence>
<dbReference type="EMBL" id="JAKELL010000060">
    <property type="protein sequence ID" value="KAH8985805.1"/>
    <property type="molecule type" value="Genomic_DNA"/>
</dbReference>
<feature type="region of interest" description="Disordered" evidence="4">
    <location>
        <begin position="236"/>
        <end position="301"/>
    </location>
</feature>
<accession>A0AAD4LFW8</accession>
<dbReference type="PROSITE" id="PS50297">
    <property type="entry name" value="ANK_REP_REGION"/>
    <property type="match status" value="2"/>
</dbReference>
<dbReference type="SUPFAM" id="SSF48403">
    <property type="entry name" value="Ankyrin repeat"/>
    <property type="match status" value="1"/>
</dbReference>
<dbReference type="Proteomes" id="UP001201163">
    <property type="component" value="Unassembled WGS sequence"/>
</dbReference>
<reference evidence="5" key="1">
    <citation type="submission" date="2022-01" db="EMBL/GenBank/DDBJ databases">
        <title>Comparative genomics reveals a dynamic genome evolution in the ectomycorrhizal milk-cap (Lactarius) mushrooms.</title>
        <authorList>
            <consortium name="DOE Joint Genome Institute"/>
            <person name="Lebreton A."/>
            <person name="Tang N."/>
            <person name="Kuo A."/>
            <person name="LaButti K."/>
            <person name="Drula E."/>
            <person name="Barry K."/>
            <person name="Clum A."/>
            <person name="Lipzen A."/>
            <person name="Mousain D."/>
            <person name="Ng V."/>
            <person name="Wang R."/>
            <person name="Wang X."/>
            <person name="Dai Y."/>
            <person name="Henrissat B."/>
            <person name="Grigoriev I.V."/>
            <person name="Guerin-Laguette A."/>
            <person name="Yu F."/>
            <person name="Martin F.M."/>
        </authorList>
    </citation>
    <scope>NUCLEOTIDE SEQUENCE</scope>
    <source>
        <strain evidence="5">QP</strain>
    </source>
</reference>
<dbReference type="PANTHER" id="PTHR24173:SF74">
    <property type="entry name" value="ANKYRIN REPEAT DOMAIN-CONTAINING PROTEIN 16"/>
    <property type="match status" value="1"/>
</dbReference>
<feature type="compositionally biased region" description="Low complexity" evidence="4">
    <location>
        <begin position="643"/>
        <end position="671"/>
    </location>
</feature>
<keyword evidence="1" id="KW-0677">Repeat</keyword>
<evidence type="ECO:0008006" key="7">
    <source>
        <dbReference type="Google" id="ProtNLM"/>
    </source>
</evidence>
<feature type="region of interest" description="Disordered" evidence="4">
    <location>
        <begin position="851"/>
        <end position="892"/>
    </location>
</feature>
<proteinExistence type="predicted"/>
<dbReference type="PROSITE" id="PS50088">
    <property type="entry name" value="ANK_REPEAT"/>
    <property type="match status" value="2"/>
</dbReference>